<protein>
    <submittedName>
        <fullName evidence="1">Bm54</fullName>
    </submittedName>
</protein>
<evidence type="ECO:0000313" key="1">
    <source>
        <dbReference type="EMBL" id="CDP90918.1"/>
    </source>
</evidence>
<gene>
    <name evidence="1" type="primary">Bm54</name>
    <name evidence="1" type="ORF">BM_Bm54</name>
</gene>
<sequence>MIFPQVPPTETLLRLLLGSAKVVFNKDSPSLKARGDVYKEQERKHSKEIIAIPDPDHGGFSRGY</sequence>
<reference evidence="1" key="1">
    <citation type="journal article" date="2007" name="Science">
        <title>Draft genome of the filarial nematode parasite Brugia malayi.</title>
        <authorList>
            <person name="Ghedin E."/>
            <person name="Wang S."/>
            <person name="Spiro D."/>
            <person name="Caler E."/>
            <person name="Zhao Q."/>
            <person name="Crabtree J."/>
            <person name="Allen J.E."/>
            <person name="Delcher A.L."/>
            <person name="Guiliano D.B."/>
            <person name="Miranda-Saavedra D."/>
            <person name="Angiuoli S.V."/>
            <person name="Creasy T."/>
            <person name="Amedeo P."/>
            <person name="Haas B."/>
            <person name="El-Sayed N.M."/>
            <person name="Wortman J.R."/>
            <person name="Feldblyum T."/>
            <person name="Tallon L."/>
            <person name="Schatz M."/>
            <person name="Shumway M."/>
            <person name="Koo H."/>
            <person name="Salzberg S.L."/>
            <person name="Schobel S."/>
            <person name="Pertea M."/>
            <person name="Pop M."/>
            <person name="White O."/>
            <person name="Barton G.J."/>
            <person name="Carlow C.K."/>
            <person name="Crawford M.J."/>
            <person name="Daub J."/>
            <person name="Dimmic M.W."/>
            <person name="Estes C.F."/>
            <person name="Foster J.M."/>
            <person name="Ganatra M."/>
            <person name="Gregory W.F."/>
            <person name="Johnson N.M."/>
            <person name="Jin J."/>
            <person name="Komuniecki R."/>
            <person name="Korf I."/>
            <person name="Kumar S."/>
            <person name="Laney S."/>
            <person name="Li B.W."/>
            <person name="Li W."/>
            <person name="Lindblom T.H."/>
            <person name="Lustigman S."/>
            <person name="Ma D."/>
            <person name="Maina C.V."/>
            <person name="Martin D.M."/>
            <person name="McCarter J.P."/>
            <person name="McReynolds L."/>
            <person name="Mitreva M."/>
            <person name="Nutman T.B."/>
            <person name="Parkinson J."/>
            <person name="Peregrin-Alvarez J.M."/>
            <person name="Poole C."/>
            <person name="Ren Q."/>
            <person name="Saunders L."/>
            <person name="Sluder A.E."/>
            <person name="Smith K."/>
            <person name="Stanke M."/>
            <person name="Unnasch T.R."/>
            <person name="Ware J."/>
            <person name="Wei A.D."/>
            <person name="Weil G."/>
            <person name="Williams D.J."/>
            <person name="Zhang Y."/>
            <person name="Williams S.A."/>
            <person name="Fraser-Liggett C."/>
            <person name="Slatko B."/>
            <person name="Blaxter M.L."/>
            <person name="Scott A.L."/>
        </authorList>
    </citation>
    <scope>NUCLEOTIDE SEQUENCE</scope>
    <source>
        <strain evidence="1">FR3</strain>
    </source>
</reference>
<accession>A0A1I9FZN8</accession>
<dbReference type="AlphaFoldDB" id="A0A1I9FZN8"/>
<reference evidence="1" key="2">
    <citation type="submission" date="2012-12" db="EMBL/GenBank/DDBJ databases">
        <authorList>
            <consortium name="WormBase Consortium"/>
            <person name="Ghedin E."/>
            <person name="Paulini M."/>
        </authorList>
    </citation>
    <scope>NUCLEOTIDE SEQUENCE</scope>
    <source>
        <strain evidence="1">FR3</strain>
    </source>
</reference>
<dbReference type="EMBL" id="LN855061">
    <property type="protein sequence ID" value="CDP90918.1"/>
    <property type="molecule type" value="Genomic_DNA"/>
</dbReference>
<proteinExistence type="predicted"/>
<organism evidence="1">
    <name type="scientific">Brugia malayi</name>
    <name type="common">Filarial nematode worm</name>
    <dbReference type="NCBI Taxonomy" id="6279"/>
    <lineage>
        <taxon>Eukaryota</taxon>
        <taxon>Metazoa</taxon>
        <taxon>Ecdysozoa</taxon>
        <taxon>Nematoda</taxon>
        <taxon>Chromadorea</taxon>
        <taxon>Rhabditida</taxon>
        <taxon>Spirurina</taxon>
        <taxon>Spiruromorpha</taxon>
        <taxon>Filarioidea</taxon>
        <taxon>Onchocercidae</taxon>
        <taxon>Brugia</taxon>
    </lineage>
</organism>
<name>A0A1I9FZN8_BRUMA</name>